<dbReference type="Proteomes" id="UP000887572">
    <property type="component" value="Unplaced"/>
</dbReference>
<protein>
    <submittedName>
        <fullName evidence="3">Uncharacterized protein</fullName>
    </submittedName>
</protein>
<evidence type="ECO:0000313" key="3">
    <source>
        <dbReference type="WBParaSite" id="Gr19_v10_g16070.t1"/>
    </source>
</evidence>
<feature type="region of interest" description="Disordered" evidence="1">
    <location>
        <begin position="66"/>
        <end position="87"/>
    </location>
</feature>
<sequence>MMSGIRCRRALCPPVGVFVLTTLFIVTLSLPGTGKARPMRMQLMRMDAQKFDEMLRYLQVEESNEKTVVEDDKMEEASKASSPPPMLPLEEKSAEWNSVDLSSPFHSKESTIKKSEQYNNNDNKIMHFCENSAERRQWEMKVRHFLHSQFQHIWSDHFGVEVLGIKLNVHSIRIRHIHLPKIRVETSCATFVSGGDLQTPTKVTVSGGSLSLLAEYRSTYRTVRAGHLRVRLRGFSIEWVPNGENDADYAQKPRLLQEMDEAVDAHLRARAAHLLCARLDRFIRLELPKWPL</sequence>
<proteinExistence type="predicted"/>
<feature type="compositionally biased region" description="Basic and acidic residues" evidence="1">
    <location>
        <begin position="66"/>
        <end position="78"/>
    </location>
</feature>
<dbReference type="AlphaFoldDB" id="A0A914HBT9"/>
<reference evidence="3" key="1">
    <citation type="submission" date="2022-11" db="UniProtKB">
        <authorList>
            <consortium name="WormBaseParasite"/>
        </authorList>
    </citation>
    <scope>IDENTIFICATION</scope>
</reference>
<accession>A0A914HBT9</accession>
<name>A0A914HBT9_GLORO</name>
<dbReference type="WBParaSite" id="Gr19_v10_g16070.t1">
    <property type="protein sequence ID" value="Gr19_v10_g16070.t1"/>
    <property type="gene ID" value="Gr19_v10_g16070"/>
</dbReference>
<organism evidence="2 3">
    <name type="scientific">Globodera rostochiensis</name>
    <name type="common">Golden nematode worm</name>
    <name type="synonym">Heterodera rostochiensis</name>
    <dbReference type="NCBI Taxonomy" id="31243"/>
    <lineage>
        <taxon>Eukaryota</taxon>
        <taxon>Metazoa</taxon>
        <taxon>Ecdysozoa</taxon>
        <taxon>Nematoda</taxon>
        <taxon>Chromadorea</taxon>
        <taxon>Rhabditida</taxon>
        <taxon>Tylenchina</taxon>
        <taxon>Tylenchomorpha</taxon>
        <taxon>Tylenchoidea</taxon>
        <taxon>Heteroderidae</taxon>
        <taxon>Heteroderinae</taxon>
        <taxon>Globodera</taxon>
    </lineage>
</organism>
<evidence type="ECO:0000256" key="1">
    <source>
        <dbReference type="SAM" id="MobiDB-lite"/>
    </source>
</evidence>
<evidence type="ECO:0000313" key="2">
    <source>
        <dbReference type="Proteomes" id="UP000887572"/>
    </source>
</evidence>
<keyword evidence="2" id="KW-1185">Reference proteome</keyword>